<comment type="caution">
    <text evidence="1">The sequence shown here is derived from an EMBL/GenBank/DDBJ whole genome shotgun (WGS) entry which is preliminary data.</text>
</comment>
<dbReference type="Proteomes" id="UP000887013">
    <property type="component" value="Unassembled WGS sequence"/>
</dbReference>
<name>A0A8X6U9V9_NEPPI</name>
<evidence type="ECO:0000313" key="1">
    <source>
        <dbReference type="EMBL" id="GFT96178.1"/>
    </source>
</evidence>
<sequence length="72" mass="8272">MDPIQEEERCIWGRGISPPGGDCWNADPFQEEEPMDWEESHLLKVHSHLNPNHHERCEVPGLLQGALFQPSN</sequence>
<evidence type="ECO:0000313" key="2">
    <source>
        <dbReference type="Proteomes" id="UP000887013"/>
    </source>
</evidence>
<accession>A0A8X6U9V9</accession>
<reference evidence="1" key="1">
    <citation type="submission" date="2020-08" db="EMBL/GenBank/DDBJ databases">
        <title>Multicomponent nature underlies the extraordinary mechanical properties of spider dragline silk.</title>
        <authorList>
            <person name="Kono N."/>
            <person name="Nakamura H."/>
            <person name="Mori M."/>
            <person name="Yoshida Y."/>
            <person name="Ohtoshi R."/>
            <person name="Malay A.D."/>
            <person name="Moran D.A.P."/>
            <person name="Tomita M."/>
            <person name="Numata K."/>
            <person name="Arakawa K."/>
        </authorList>
    </citation>
    <scope>NUCLEOTIDE SEQUENCE</scope>
</reference>
<protein>
    <submittedName>
        <fullName evidence="1">Uncharacterized protein</fullName>
    </submittedName>
</protein>
<dbReference type="EMBL" id="BMAW01075333">
    <property type="protein sequence ID" value="GFT96178.1"/>
    <property type="molecule type" value="Genomic_DNA"/>
</dbReference>
<keyword evidence="2" id="KW-1185">Reference proteome</keyword>
<organism evidence="1 2">
    <name type="scientific">Nephila pilipes</name>
    <name type="common">Giant wood spider</name>
    <name type="synonym">Nephila maculata</name>
    <dbReference type="NCBI Taxonomy" id="299642"/>
    <lineage>
        <taxon>Eukaryota</taxon>
        <taxon>Metazoa</taxon>
        <taxon>Ecdysozoa</taxon>
        <taxon>Arthropoda</taxon>
        <taxon>Chelicerata</taxon>
        <taxon>Arachnida</taxon>
        <taxon>Araneae</taxon>
        <taxon>Araneomorphae</taxon>
        <taxon>Entelegynae</taxon>
        <taxon>Araneoidea</taxon>
        <taxon>Nephilidae</taxon>
        <taxon>Nephila</taxon>
    </lineage>
</organism>
<gene>
    <name evidence="1" type="ORF">NPIL_180091</name>
</gene>
<proteinExistence type="predicted"/>
<dbReference type="AlphaFoldDB" id="A0A8X6U9V9"/>